<sequence>MTTNAPTGMPRINISFSLFAQLLSKINNSLFKNTSIDALGKVQKVQQAQSRFLIWYPELTTVHEIGELLDDLRSVRDFLFDMEHRLYSGQESERNMLKQLEEVTTNLEKQLDCIQLAINKLDPYRGPKDIYGMYHGVLVDAKLAKAPQENGTNEIEEQMMELDI</sequence>
<proteinExistence type="predicted"/>
<reference evidence="2" key="1">
    <citation type="journal article" date="2021" name="Nat. Commun.">
        <title>Genetic determinants of endophytism in the Arabidopsis root mycobiome.</title>
        <authorList>
            <person name="Mesny F."/>
            <person name="Miyauchi S."/>
            <person name="Thiergart T."/>
            <person name="Pickel B."/>
            <person name="Atanasova L."/>
            <person name="Karlsson M."/>
            <person name="Huettel B."/>
            <person name="Barry K.W."/>
            <person name="Haridas S."/>
            <person name="Chen C."/>
            <person name="Bauer D."/>
            <person name="Andreopoulos W."/>
            <person name="Pangilinan J."/>
            <person name="LaButti K."/>
            <person name="Riley R."/>
            <person name="Lipzen A."/>
            <person name="Clum A."/>
            <person name="Drula E."/>
            <person name="Henrissat B."/>
            <person name="Kohler A."/>
            <person name="Grigoriev I.V."/>
            <person name="Martin F.M."/>
            <person name="Hacquard S."/>
        </authorList>
    </citation>
    <scope>NUCLEOTIDE SEQUENCE</scope>
    <source>
        <strain evidence="2">MPI-CAGE-AT-0023</strain>
    </source>
</reference>
<feature type="coiled-coil region" evidence="1">
    <location>
        <begin position="90"/>
        <end position="117"/>
    </location>
</feature>
<dbReference type="EMBL" id="JAGMUX010000014">
    <property type="protein sequence ID" value="KAH7240177.1"/>
    <property type="molecule type" value="Genomic_DNA"/>
</dbReference>
<organism evidence="2 3">
    <name type="scientific">Fusarium redolens</name>
    <dbReference type="NCBI Taxonomy" id="48865"/>
    <lineage>
        <taxon>Eukaryota</taxon>
        <taxon>Fungi</taxon>
        <taxon>Dikarya</taxon>
        <taxon>Ascomycota</taxon>
        <taxon>Pezizomycotina</taxon>
        <taxon>Sordariomycetes</taxon>
        <taxon>Hypocreomycetidae</taxon>
        <taxon>Hypocreales</taxon>
        <taxon>Nectriaceae</taxon>
        <taxon>Fusarium</taxon>
        <taxon>Fusarium redolens species complex</taxon>
    </lineage>
</organism>
<evidence type="ECO:0000256" key="1">
    <source>
        <dbReference type="SAM" id="Coils"/>
    </source>
</evidence>
<evidence type="ECO:0000313" key="3">
    <source>
        <dbReference type="Proteomes" id="UP000720189"/>
    </source>
</evidence>
<evidence type="ECO:0000313" key="2">
    <source>
        <dbReference type="EMBL" id="KAH7240177.1"/>
    </source>
</evidence>
<protein>
    <submittedName>
        <fullName evidence="2">Uncharacterized protein</fullName>
    </submittedName>
</protein>
<dbReference type="AlphaFoldDB" id="A0A9P9JWG8"/>
<dbReference type="OrthoDB" id="4996309at2759"/>
<comment type="caution">
    <text evidence="2">The sequence shown here is derived from an EMBL/GenBank/DDBJ whole genome shotgun (WGS) entry which is preliminary data.</text>
</comment>
<keyword evidence="1" id="KW-0175">Coiled coil</keyword>
<keyword evidence="3" id="KW-1185">Reference proteome</keyword>
<dbReference type="GeneID" id="70227723"/>
<accession>A0A9P9JWG8</accession>
<dbReference type="Proteomes" id="UP000720189">
    <property type="component" value="Unassembled WGS sequence"/>
</dbReference>
<name>A0A9P9JWG8_FUSRE</name>
<dbReference type="RefSeq" id="XP_046045971.1">
    <property type="nucleotide sequence ID" value="XM_046197769.1"/>
</dbReference>
<gene>
    <name evidence="2" type="ORF">BKA55DRAFT_666099</name>
</gene>